<dbReference type="AlphaFoldDB" id="A0ABD3PSF8"/>
<accession>A0ABD3PSF8</accession>
<organism evidence="2 3">
    <name type="scientific">Cyclotella cryptica</name>
    <dbReference type="NCBI Taxonomy" id="29204"/>
    <lineage>
        <taxon>Eukaryota</taxon>
        <taxon>Sar</taxon>
        <taxon>Stramenopiles</taxon>
        <taxon>Ochrophyta</taxon>
        <taxon>Bacillariophyta</taxon>
        <taxon>Coscinodiscophyceae</taxon>
        <taxon>Thalassiosirophycidae</taxon>
        <taxon>Stephanodiscales</taxon>
        <taxon>Stephanodiscaceae</taxon>
        <taxon>Cyclotella</taxon>
    </lineage>
</organism>
<feature type="compositionally biased region" description="Basic and acidic residues" evidence="1">
    <location>
        <begin position="123"/>
        <end position="133"/>
    </location>
</feature>
<feature type="compositionally biased region" description="Polar residues" evidence="1">
    <location>
        <begin position="571"/>
        <end position="630"/>
    </location>
</feature>
<dbReference type="Proteomes" id="UP001516023">
    <property type="component" value="Unassembled WGS sequence"/>
</dbReference>
<reference evidence="2 3" key="1">
    <citation type="journal article" date="2020" name="G3 (Bethesda)">
        <title>Improved Reference Genome for Cyclotella cryptica CCMP332, a Model for Cell Wall Morphogenesis, Salinity Adaptation, and Lipid Production in Diatoms (Bacillariophyta).</title>
        <authorList>
            <person name="Roberts W.R."/>
            <person name="Downey K.M."/>
            <person name="Ruck E.C."/>
            <person name="Traller J.C."/>
            <person name="Alverson A.J."/>
        </authorList>
    </citation>
    <scope>NUCLEOTIDE SEQUENCE [LARGE SCALE GENOMIC DNA]</scope>
    <source>
        <strain evidence="2 3">CCMP332</strain>
    </source>
</reference>
<feature type="compositionally biased region" description="Polar residues" evidence="1">
    <location>
        <begin position="492"/>
        <end position="504"/>
    </location>
</feature>
<feature type="compositionally biased region" description="Polar residues" evidence="1">
    <location>
        <begin position="176"/>
        <end position="211"/>
    </location>
</feature>
<sequence>MKLRPTRLPSSSTIEANGTSDQNDHRNDDTAKTKLGSLWRKAKREALSLSPRVKTIDDLLPNKATVAPVVVAVDDSKEVDSMNTFPSSSNADAVSSPRVKRKQSPSANDDCALLKHRLPKKQSKTESPSRKNVEPSTIRVPPVEANATTEETQVTGGRPPTHPRRSTNSSRHSSSAVTKHPTSPLSESSKTSRASPKMHSQNSSCSITSRGSTRKILSPANTQHSANRTKQDERAVSATSDAASMVTANKGETTSASLKINSQDSSCSKTSRSRTKKTLSSVSNQKCANDAMQEKRAVSGISDTASTATAKKDGGEKKKTKSALQQFREDEAAKALERARMKEDVKEIETKQRLEDEKNGRWWLLEGLGVGIVNGVACRTKVEQVESDQENKVVTPKASKAEGDLENKILTPKASNATPRNKKKDLFAKGEFGDEGFEVTTKRKPKAKAGKISTPATKAGVNLASKSKNINEEKALSYNSTEPKSQKEVQKQPASTVKSFTPLQPASAKRSKKVDMEHVLSSKDTALKCRSEVKKKSASTHGVKSPTVLQPAPAKTLNSVESPGDAKLRKSISSQQKKAAAKSNNRIKTSGNITSEKQQPSKNAVNEKSPDSTPARTKSATRETPNNTCASKDASEQRKMAKSIVPKSKSSSSSSKVVSQKKKRSAVKESTVLPEAATSAKESVRATMSPKSKSLRRRQKLGVNSLTENETDGSFPDAAAYTSPRYGCFGSEAIIPDATSEECEAAFPLSLHSVDMVGGELVREASNTIGKVLNIDPNKVKMNIERMVLTPQSAKGMNIDRVVVTENVDATHKCFPVELPTGFVIVVRVRLP</sequence>
<evidence type="ECO:0000256" key="1">
    <source>
        <dbReference type="SAM" id="MobiDB-lite"/>
    </source>
</evidence>
<feature type="compositionally biased region" description="Low complexity" evidence="1">
    <location>
        <begin position="166"/>
        <end position="175"/>
    </location>
</feature>
<evidence type="ECO:0000313" key="2">
    <source>
        <dbReference type="EMBL" id="KAL3789150.1"/>
    </source>
</evidence>
<feature type="compositionally biased region" description="Basic and acidic residues" evidence="1">
    <location>
        <begin position="22"/>
        <end position="32"/>
    </location>
</feature>
<proteinExistence type="predicted"/>
<dbReference type="EMBL" id="JABMIG020000145">
    <property type="protein sequence ID" value="KAL3789150.1"/>
    <property type="molecule type" value="Genomic_DNA"/>
</dbReference>
<keyword evidence="3" id="KW-1185">Reference proteome</keyword>
<feature type="region of interest" description="Disordered" evidence="1">
    <location>
        <begin position="404"/>
        <end position="716"/>
    </location>
</feature>
<feature type="region of interest" description="Disordered" evidence="1">
    <location>
        <begin position="76"/>
        <end position="326"/>
    </location>
</feature>
<gene>
    <name evidence="2" type="ORF">HJC23_012239</name>
</gene>
<feature type="region of interest" description="Disordered" evidence="1">
    <location>
        <begin position="1"/>
        <end position="36"/>
    </location>
</feature>
<feature type="compositionally biased region" description="Polar residues" evidence="1">
    <location>
        <begin position="81"/>
        <end position="93"/>
    </location>
</feature>
<feature type="compositionally biased region" description="Basic and acidic residues" evidence="1">
    <location>
        <begin position="513"/>
        <end position="535"/>
    </location>
</feature>
<feature type="compositionally biased region" description="Polar residues" evidence="1">
    <location>
        <begin position="219"/>
        <end position="228"/>
    </location>
</feature>
<comment type="caution">
    <text evidence="2">The sequence shown here is derived from an EMBL/GenBank/DDBJ whole genome shotgun (WGS) entry which is preliminary data.</text>
</comment>
<feature type="compositionally biased region" description="Polar residues" evidence="1">
    <location>
        <begin position="8"/>
        <end position="21"/>
    </location>
</feature>
<feature type="compositionally biased region" description="Polar residues" evidence="1">
    <location>
        <begin position="237"/>
        <end position="264"/>
    </location>
</feature>
<feature type="compositionally biased region" description="Low complexity" evidence="1">
    <location>
        <begin position="642"/>
        <end position="658"/>
    </location>
</feature>
<evidence type="ECO:0000313" key="3">
    <source>
        <dbReference type="Proteomes" id="UP001516023"/>
    </source>
</evidence>
<feature type="compositionally biased region" description="Polar residues" evidence="1">
    <location>
        <begin position="146"/>
        <end position="155"/>
    </location>
</feature>
<protein>
    <submittedName>
        <fullName evidence="2">Uncharacterized protein</fullName>
    </submittedName>
</protein>
<name>A0ABD3PSF8_9STRA</name>